<dbReference type="STRING" id="1920490.GCA_001895925_02220"/>
<name>A0A2T1DL61_9CYAN</name>
<keyword evidence="2" id="KW-0378">Hydrolase</keyword>
<gene>
    <name evidence="2" type="ORF">C7B65_04585</name>
</gene>
<keyword evidence="3" id="KW-1185">Reference proteome</keyword>
<dbReference type="EMBL" id="PVWG01000003">
    <property type="protein sequence ID" value="PSB21212.1"/>
    <property type="molecule type" value="Genomic_DNA"/>
</dbReference>
<dbReference type="InterPro" id="IPR012296">
    <property type="entry name" value="Nuclease_put_TT1808"/>
</dbReference>
<reference evidence="2 3" key="2">
    <citation type="submission" date="2018-03" db="EMBL/GenBank/DDBJ databases">
        <title>The ancient ancestry and fast evolution of plastids.</title>
        <authorList>
            <person name="Moore K.R."/>
            <person name="Magnabosco C."/>
            <person name="Momper L."/>
            <person name="Gold D.A."/>
            <person name="Bosak T."/>
            <person name="Fournier G.P."/>
        </authorList>
    </citation>
    <scope>NUCLEOTIDE SEQUENCE [LARGE SCALE GENOMIC DNA]</scope>
    <source>
        <strain evidence="2 3">ULC007</strain>
    </source>
</reference>
<evidence type="ECO:0000259" key="1">
    <source>
        <dbReference type="Pfam" id="PF05685"/>
    </source>
</evidence>
<comment type="caution">
    <text evidence="2">The sequence shown here is derived from an EMBL/GenBank/DDBJ whole genome shotgun (WGS) entry which is preliminary data.</text>
</comment>
<proteinExistence type="predicted"/>
<dbReference type="RefSeq" id="WP_073069865.1">
    <property type="nucleotide sequence ID" value="NZ_MPPI01000004.1"/>
</dbReference>
<keyword evidence="2" id="KW-0255">Endonuclease</keyword>
<dbReference type="AlphaFoldDB" id="A0A2T1DL61"/>
<dbReference type="CDD" id="cd06260">
    <property type="entry name" value="DUF820-like"/>
    <property type="match status" value="1"/>
</dbReference>
<protein>
    <submittedName>
        <fullName evidence="2">Uma2 family endonuclease</fullName>
    </submittedName>
</protein>
<dbReference type="GO" id="GO:0004519">
    <property type="term" value="F:endonuclease activity"/>
    <property type="evidence" value="ECO:0007669"/>
    <property type="project" value="UniProtKB-KW"/>
</dbReference>
<dbReference type="PANTHER" id="PTHR35400:SF1">
    <property type="entry name" value="SLR1083 PROTEIN"/>
    <property type="match status" value="1"/>
</dbReference>
<reference evidence="2 3" key="1">
    <citation type="submission" date="2018-02" db="EMBL/GenBank/DDBJ databases">
        <authorList>
            <person name="Cohen D.B."/>
            <person name="Kent A.D."/>
        </authorList>
    </citation>
    <scope>NUCLEOTIDE SEQUENCE [LARGE SCALE GENOMIC DNA]</scope>
    <source>
        <strain evidence="2 3">ULC007</strain>
    </source>
</reference>
<keyword evidence="2" id="KW-0540">Nuclease</keyword>
<feature type="domain" description="Putative restriction endonuclease" evidence="1">
    <location>
        <begin position="11"/>
        <end position="178"/>
    </location>
</feature>
<dbReference type="PANTHER" id="PTHR35400">
    <property type="entry name" value="SLR1083 PROTEIN"/>
    <property type="match status" value="1"/>
</dbReference>
<dbReference type="SUPFAM" id="SSF52980">
    <property type="entry name" value="Restriction endonuclease-like"/>
    <property type="match status" value="1"/>
</dbReference>
<organism evidence="2 3">
    <name type="scientific">Phormidesmis priestleyi ULC007</name>
    <dbReference type="NCBI Taxonomy" id="1920490"/>
    <lineage>
        <taxon>Bacteria</taxon>
        <taxon>Bacillati</taxon>
        <taxon>Cyanobacteriota</taxon>
        <taxon>Cyanophyceae</taxon>
        <taxon>Leptolyngbyales</taxon>
        <taxon>Leptolyngbyaceae</taxon>
        <taxon>Phormidesmis</taxon>
    </lineage>
</organism>
<accession>A0A2T1DL61</accession>
<evidence type="ECO:0000313" key="2">
    <source>
        <dbReference type="EMBL" id="PSB21212.1"/>
    </source>
</evidence>
<evidence type="ECO:0000313" key="3">
    <source>
        <dbReference type="Proteomes" id="UP000238634"/>
    </source>
</evidence>
<dbReference type="InterPro" id="IPR008538">
    <property type="entry name" value="Uma2"/>
</dbReference>
<dbReference type="InterPro" id="IPR011335">
    <property type="entry name" value="Restrct_endonuc-II-like"/>
</dbReference>
<dbReference type="OrthoDB" id="509866at2"/>
<sequence>MTITLAKWALDEYHQMINAGVLLDRQVEFLNGEVVEMSPESPEHAYRNTTSADLLRRKLGDRAWVRDAKPITLPEAVSEPEPDIAVVEALGEVYATRHPYPENVYLLIEYAYSSLAKDTDAKRKLYARSGIQDYWVINLKDRHVIVYRNPQNEDYQSVERLTQGTIVLLAFPDVEISVNSIL</sequence>
<dbReference type="Gene3D" id="3.90.1570.10">
    <property type="entry name" value="tt1808, chain A"/>
    <property type="match status" value="1"/>
</dbReference>
<dbReference type="Pfam" id="PF05685">
    <property type="entry name" value="Uma2"/>
    <property type="match status" value="1"/>
</dbReference>
<dbReference type="Proteomes" id="UP000238634">
    <property type="component" value="Unassembled WGS sequence"/>
</dbReference>